<dbReference type="InterPro" id="IPR052072">
    <property type="entry name" value="Vascular_dev_regulator"/>
</dbReference>
<reference evidence="3 4" key="1">
    <citation type="submission" date="2023-05" db="EMBL/GenBank/DDBJ databases">
        <title>B98-5 Cell Line De Novo Hybrid Assembly: An Optical Mapping Approach.</title>
        <authorList>
            <person name="Kananen K."/>
            <person name="Auerbach J.A."/>
            <person name="Kautto E."/>
            <person name="Blachly J.S."/>
        </authorList>
    </citation>
    <scope>NUCLEOTIDE SEQUENCE [LARGE SCALE GENOMIC DNA]</scope>
    <source>
        <strain evidence="3">B95-8</strain>
        <tissue evidence="3">Cell line</tissue>
    </source>
</reference>
<dbReference type="Proteomes" id="UP001266305">
    <property type="component" value="Unassembled WGS sequence"/>
</dbReference>
<dbReference type="PANTHER" id="PTHR16027">
    <property type="entry name" value="DILUTE DOMAIN-CONTAINING PROTEIN YPR089W"/>
    <property type="match status" value="1"/>
</dbReference>
<proteinExistence type="predicted"/>
<comment type="caution">
    <text evidence="3">The sequence shown here is derived from an EMBL/GenBank/DDBJ whole genome shotgun (WGS) entry which is preliminary data.</text>
</comment>
<dbReference type="EMBL" id="JASSZA010000002">
    <property type="protein sequence ID" value="KAK2117072.1"/>
    <property type="molecule type" value="Genomic_DNA"/>
</dbReference>
<protein>
    <recommendedName>
        <fullName evidence="2">FHA domain-containing protein</fullName>
    </recommendedName>
</protein>
<dbReference type="SUPFAM" id="SSF49879">
    <property type="entry name" value="SMAD/FHA domain"/>
    <property type="match status" value="1"/>
</dbReference>
<keyword evidence="4" id="KW-1185">Reference proteome</keyword>
<dbReference type="InterPro" id="IPR008984">
    <property type="entry name" value="SMAD_FHA_dom_sf"/>
</dbReference>
<dbReference type="PANTHER" id="PTHR16027:SF3">
    <property type="entry name" value="RAS-ASSOCIATING AND DILUTE DOMAIN-CONTAINING PROTEIN"/>
    <property type="match status" value="1"/>
</dbReference>
<organism evidence="3 4">
    <name type="scientific">Saguinus oedipus</name>
    <name type="common">Cotton-top tamarin</name>
    <name type="synonym">Oedipomidas oedipus</name>
    <dbReference type="NCBI Taxonomy" id="9490"/>
    <lineage>
        <taxon>Eukaryota</taxon>
        <taxon>Metazoa</taxon>
        <taxon>Chordata</taxon>
        <taxon>Craniata</taxon>
        <taxon>Vertebrata</taxon>
        <taxon>Euteleostomi</taxon>
        <taxon>Mammalia</taxon>
        <taxon>Eutheria</taxon>
        <taxon>Euarchontoglires</taxon>
        <taxon>Primates</taxon>
        <taxon>Haplorrhini</taxon>
        <taxon>Platyrrhini</taxon>
        <taxon>Cebidae</taxon>
        <taxon>Callitrichinae</taxon>
        <taxon>Saguinus</taxon>
    </lineage>
</organism>
<evidence type="ECO:0000259" key="2">
    <source>
        <dbReference type="Pfam" id="PF00498"/>
    </source>
</evidence>
<dbReference type="Gene3D" id="2.60.200.20">
    <property type="match status" value="1"/>
</dbReference>
<dbReference type="Pfam" id="PF00498">
    <property type="entry name" value="FHA"/>
    <property type="match status" value="1"/>
</dbReference>
<sequence>MCMAGCRLLSAEFSCDGGSLQGRLGINAQARRLQRSRAKGTPAVALGDAQSSPPPLLRRTVSETSLSPATALPATAHSPEEPGPDAMRYSLYQSPHLLLLQGYSQQHDSLVYVLNRDRHTVGQRTPSSKPSIILSAPDILPLHCTIRRHPLPDSGQARGRLVLEPIPGAPISVNFSEVGRRTVVLHHGDLLSLGLYYLLLFKDPAQAQPLPAHALARLRAVPQSCRLCGAVLGARGATSPTQAALPRRQQLLLEFEPQLEDTLLQRIMTLIEPGGDDHKLTPAFLLCLCIQHSATHFEPGTFGQLLLKIARLIRETVWVSVLGWAVCVLCQAGGKEVLELAMAERQERLCLTPMVLCCVVQGGPSLPVAASQPLRLPRASPEPKVSAAALRMGLVWGPWSPPDLWACTLPGVPLGPELSCAKSEVPPSLVTARLR</sequence>
<feature type="domain" description="FHA" evidence="2">
    <location>
        <begin position="120"/>
        <end position="194"/>
    </location>
</feature>
<gene>
    <name evidence="3" type="ORF">P7K49_003958</name>
</gene>
<dbReference type="InterPro" id="IPR000253">
    <property type="entry name" value="FHA_dom"/>
</dbReference>
<feature type="region of interest" description="Disordered" evidence="1">
    <location>
        <begin position="35"/>
        <end position="86"/>
    </location>
</feature>
<name>A0ABQ9W612_SAGOE</name>
<accession>A0ABQ9W612</accession>
<evidence type="ECO:0000313" key="4">
    <source>
        <dbReference type="Proteomes" id="UP001266305"/>
    </source>
</evidence>
<evidence type="ECO:0000256" key="1">
    <source>
        <dbReference type="SAM" id="MobiDB-lite"/>
    </source>
</evidence>
<evidence type="ECO:0000313" key="3">
    <source>
        <dbReference type="EMBL" id="KAK2117072.1"/>
    </source>
</evidence>